<keyword evidence="2" id="KW-1185">Reference proteome</keyword>
<gene>
    <name evidence="1" type="ORF">Gogos_002987</name>
</gene>
<name>A0A7J9CKM2_GOSGO</name>
<protein>
    <submittedName>
        <fullName evidence="1">Uncharacterized protein</fullName>
    </submittedName>
</protein>
<dbReference type="EMBL" id="JABEZY010000011">
    <property type="protein sequence ID" value="MBA0749021.1"/>
    <property type="molecule type" value="Genomic_DNA"/>
</dbReference>
<organism evidence="1 2">
    <name type="scientific">Gossypium gossypioides</name>
    <name type="common">Mexican cotton</name>
    <name type="synonym">Selera gossypioides</name>
    <dbReference type="NCBI Taxonomy" id="34282"/>
    <lineage>
        <taxon>Eukaryota</taxon>
        <taxon>Viridiplantae</taxon>
        <taxon>Streptophyta</taxon>
        <taxon>Embryophyta</taxon>
        <taxon>Tracheophyta</taxon>
        <taxon>Spermatophyta</taxon>
        <taxon>Magnoliopsida</taxon>
        <taxon>eudicotyledons</taxon>
        <taxon>Gunneridae</taxon>
        <taxon>Pentapetalae</taxon>
        <taxon>rosids</taxon>
        <taxon>malvids</taxon>
        <taxon>Malvales</taxon>
        <taxon>Malvaceae</taxon>
        <taxon>Malvoideae</taxon>
        <taxon>Gossypium</taxon>
    </lineage>
</organism>
<sequence>MYLFGGIKIRGHRVVKLMTSGNIEDDDDCPSGCRNTIKVWFKDKGGR</sequence>
<dbReference type="Proteomes" id="UP000593579">
    <property type="component" value="Unassembled WGS sequence"/>
</dbReference>
<evidence type="ECO:0000313" key="2">
    <source>
        <dbReference type="Proteomes" id="UP000593579"/>
    </source>
</evidence>
<evidence type="ECO:0000313" key="1">
    <source>
        <dbReference type="EMBL" id="MBA0749021.1"/>
    </source>
</evidence>
<reference evidence="1 2" key="1">
    <citation type="journal article" date="2019" name="Genome Biol. Evol.">
        <title>Insights into the evolution of the New World diploid cottons (Gossypium, subgenus Houzingenia) based on genome sequencing.</title>
        <authorList>
            <person name="Grover C.E."/>
            <person name="Arick M.A. 2nd"/>
            <person name="Thrash A."/>
            <person name="Conover J.L."/>
            <person name="Sanders W.S."/>
            <person name="Peterson D.G."/>
            <person name="Frelichowski J.E."/>
            <person name="Scheffler J.A."/>
            <person name="Scheffler B.E."/>
            <person name="Wendel J.F."/>
        </authorList>
    </citation>
    <scope>NUCLEOTIDE SEQUENCE [LARGE SCALE GENOMIC DNA]</scope>
    <source>
        <strain evidence="1">5</strain>
        <tissue evidence="1">Leaf</tissue>
    </source>
</reference>
<dbReference type="AlphaFoldDB" id="A0A7J9CKM2"/>
<proteinExistence type="predicted"/>
<accession>A0A7J9CKM2</accession>
<comment type="caution">
    <text evidence="1">The sequence shown here is derived from an EMBL/GenBank/DDBJ whole genome shotgun (WGS) entry which is preliminary data.</text>
</comment>